<evidence type="ECO:0000256" key="2">
    <source>
        <dbReference type="ARBA" id="ARBA00022741"/>
    </source>
</evidence>
<dbReference type="KEGG" id="aram:KAR29_03010"/>
<evidence type="ECO:0000256" key="1">
    <source>
        <dbReference type="ARBA" id="ARBA00022448"/>
    </source>
</evidence>
<dbReference type="InterPro" id="IPR003593">
    <property type="entry name" value="AAA+_ATPase"/>
</dbReference>
<evidence type="ECO:0000313" key="6">
    <source>
        <dbReference type="Proteomes" id="UP000671879"/>
    </source>
</evidence>
<keyword evidence="1" id="KW-0813">Transport</keyword>
<dbReference type="Pfam" id="PF00005">
    <property type="entry name" value="ABC_tran"/>
    <property type="match status" value="1"/>
</dbReference>
<dbReference type="PROSITE" id="PS00211">
    <property type="entry name" value="ABC_TRANSPORTER_1"/>
    <property type="match status" value="1"/>
</dbReference>
<organism evidence="5 6">
    <name type="scientific">Aminithiophilus ramosus</name>
    <dbReference type="NCBI Taxonomy" id="3029084"/>
    <lineage>
        <taxon>Bacteria</taxon>
        <taxon>Thermotogati</taxon>
        <taxon>Synergistota</taxon>
        <taxon>Synergistia</taxon>
        <taxon>Synergistales</taxon>
        <taxon>Aminithiophilaceae</taxon>
        <taxon>Aminithiophilus</taxon>
    </lineage>
</organism>
<dbReference type="PANTHER" id="PTHR43023:SF3">
    <property type="entry name" value="PROTEIN TRIGALACTOSYLDIACYLGLYCEROL 3, CHLOROPLASTIC"/>
    <property type="match status" value="1"/>
</dbReference>
<dbReference type="GO" id="GO:0005524">
    <property type="term" value="F:ATP binding"/>
    <property type="evidence" value="ECO:0007669"/>
    <property type="project" value="UniProtKB-KW"/>
</dbReference>
<dbReference type="RefSeq" id="WP_274374165.1">
    <property type="nucleotide sequence ID" value="NZ_CP072943.1"/>
</dbReference>
<name>A0A9Q7AJR1_9BACT</name>
<keyword evidence="3 5" id="KW-0067">ATP-binding</keyword>
<reference evidence="6" key="1">
    <citation type="submission" date="2021-04" db="EMBL/GenBank/DDBJ databases">
        <title>A novel Synergistetes isolate from a pyrite-forming mixed culture.</title>
        <authorList>
            <person name="Bunk B."/>
            <person name="Sproer C."/>
            <person name="Spring S."/>
            <person name="Pester M."/>
        </authorList>
    </citation>
    <scope>NUCLEOTIDE SEQUENCE [LARGE SCALE GENOMIC DNA]</scope>
    <source>
        <strain evidence="6">J.5.4.2-T.3.5.2</strain>
    </source>
</reference>
<dbReference type="InterPro" id="IPR027417">
    <property type="entry name" value="P-loop_NTPase"/>
</dbReference>
<keyword evidence="2" id="KW-0547">Nucleotide-binding</keyword>
<dbReference type="GO" id="GO:0016887">
    <property type="term" value="F:ATP hydrolysis activity"/>
    <property type="evidence" value="ECO:0007669"/>
    <property type="project" value="InterPro"/>
</dbReference>
<dbReference type="Proteomes" id="UP000671879">
    <property type="component" value="Chromosome"/>
</dbReference>
<dbReference type="PANTHER" id="PTHR43023">
    <property type="entry name" value="PROTEIN TRIGALACTOSYLDIACYLGLYCEROL 3, CHLOROPLASTIC"/>
    <property type="match status" value="1"/>
</dbReference>
<evidence type="ECO:0000256" key="3">
    <source>
        <dbReference type="ARBA" id="ARBA00022840"/>
    </source>
</evidence>
<proteinExistence type="predicted"/>
<dbReference type="EMBL" id="CP072943">
    <property type="protein sequence ID" value="QTX32900.1"/>
    <property type="molecule type" value="Genomic_DNA"/>
</dbReference>
<dbReference type="PROSITE" id="PS50893">
    <property type="entry name" value="ABC_TRANSPORTER_2"/>
    <property type="match status" value="1"/>
</dbReference>
<dbReference type="SMART" id="SM00382">
    <property type="entry name" value="AAA"/>
    <property type="match status" value="1"/>
</dbReference>
<dbReference type="SUPFAM" id="SSF52540">
    <property type="entry name" value="P-loop containing nucleoside triphosphate hydrolases"/>
    <property type="match status" value="1"/>
</dbReference>
<keyword evidence="6" id="KW-1185">Reference proteome</keyword>
<dbReference type="InterPro" id="IPR003439">
    <property type="entry name" value="ABC_transporter-like_ATP-bd"/>
</dbReference>
<evidence type="ECO:0000259" key="4">
    <source>
        <dbReference type="PROSITE" id="PS50893"/>
    </source>
</evidence>
<dbReference type="Gene3D" id="3.40.50.300">
    <property type="entry name" value="P-loop containing nucleotide triphosphate hydrolases"/>
    <property type="match status" value="1"/>
</dbReference>
<evidence type="ECO:0000313" key="5">
    <source>
        <dbReference type="EMBL" id="QTX32900.1"/>
    </source>
</evidence>
<feature type="domain" description="ABC transporter" evidence="4">
    <location>
        <begin position="5"/>
        <end position="243"/>
    </location>
</feature>
<protein>
    <submittedName>
        <fullName evidence="5">ATP-binding cassette domain-containing protein</fullName>
    </submittedName>
</protein>
<sequence>MAQLVEIRGLRKAFGSQTVLDGVDLALEEGTILGLMGPSGCGKTTVLRIIAGLTVPDGGSVSVFGQNLLDEEASRSQGALRRQMGVVFQGGALFDSLTVAENIAFPLRYCLGMTEAGAIAAQVRLALEEVDLAGVEDRYPSELSGGMRKRAAIARALVYRPRLVLLDEPTTGLDPETARHIDRLIFSLARQMGLSVLLVTHDLTSAFGISDRIALLDEGRVAWCGLPSQWERADHPTVRRFARGQLPIREGVRHPE</sequence>
<accession>A0A9Q7AJR1</accession>
<dbReference type="AlphaFoldDB" id="A0A9Q7AJR1"/>
<dbReference type="InterPro" id="IPR017871">
    <property type="entry name" value="ABC_transporter-like_CS"/>
</dbReference>
<gene>
    <name evidence="5" type="ORF">KAR29_03010</name>
</gene>